<evidence type="ECO:0000259" key="4">
    <source>
        <dbReference type="Pfam" id="PF21346"/>
    </source>
</evidence>
<dbReference type="Proteomes" id="UP001152533">
    <property type="component" value="Unassembled WGS sequence"/>
</dbReference>
<sequence length="1209" mass="134405">MSRLVLGLVALTGLLGSADAQNSTGSSANVKWLGRTPSYNSGTTFGLPWAKGKHYPNSTEFTISSGGPLQSWVTAYWPDGSIKWSAHAIPESDTILDEYTVSASSANSTARFSRAKRQTNSGLTVTDSSDVVSVNTGKLAITFPKSGNAVVSEIKTASGKIIGQNGKLVLHSQSGVEDYAEAKGQSGINYFNFECKIEEVTVSKDNTARALVTVRGKHQAADGGHDDWLPFILRFYTYANSEAVRIVHTVVYDGKAEEDFISGLGIRFEVPLEGEEQYNRHVRISGVDGGLLSEAVQGITGLRRDPGAQVRTDQFEGTELADPATWDQRVTTRLHWIPTWSDYSLTQLSPDGFTLKKRTKAGQGWINIPGGTRAGGLAYLGGATKGGLAVGLRNFWKRYPTGIDITNAATEKGEITIWIYSPNAPPLDLRPFHDGLGQEDYADQLDALEITYEDYEPGFNNPYGIARTNEIFLYGFEQTPNRTLLSDLTDHTNNPPVLFGESEYLAETKAIGTYWAPPVANPNAQAAKIEDHLDFLFKFYEGQVEQRKWYGFWDHGDFIHAYDTDRHQWRYDVGGYAWDNSELSPDLFFWNYFLRTGREDVYRFAEAQVRHTGEVDVYHLGDLKGLGTRHGVQHWGDSAKQARISTPQYRKVFYYVSGGDERVGELIEELLDTDKTYGVLDPNRKVRTDGWVPTPNASVAIGLGTDWSALAAGWLIEWERRGPRWEEARTKLVNTAASIAKLKNGFVTGSGLYSIANGTLGPPPADPNNEGLVAVSHLSAVFGLLEVVAEFIEHAGEEVPEGFEAAWYDYSYYYGAGAAEQTARYGKSFGSLNLKQGHSRLTAYAAHRHDNATLAARAWNEFFNTDGFKESSPWSTVHFNGSAVLTPIDEAAWVSTNDAALYGLASIINLALVGEYLSTHREIMDDLDILAELEEMARNSLVLGEPENAEPLPADVTHHQRDMDLEVPPEILNHVPQPPKFGKVKYLVKLENPIHSPEIVHRLGCITMPHEVFTATDEDGDTTKFCKIGEEAKFHILQHFRQNKSRFQPTVIRYNVADKDLFKTSIYPTLGCDATLPQNRITDEDDKRLLPAQNEYPVWYFFYGTLADPDVLLEQLGVEVNYREASIKEGVLKTWGGKYKALVDARDGKAPPVKGKAFEVMDKEMEETLRTYETDKYEVTRCLIEMAGSIKEVRGLTFRFAGEVDEVEK</sequence>
<dbReference type="Pfam" id="PF21346">
    <property type="entry name" value="PcRGLX_3rd"/>
    <property type="match status" value="1"/>
</dbReference>
<gene>
    <name evidence="5" type="ORF">CGXH109_LOCUS27448</name>
</gene>
<protein>
    <submittedName>
        <fullName evidence="5">Uncharacterized protein</fullName>
    </submittedName>
</protein>
<dbReference type="Pfam" id="PF21345">
    <property type="entry name" value="PcRGLX_2nd"/>
    <property type="match status" value="1"/>
</dbReference>
<feature type="domain" description="PcRGLX/YetA-like central beta-sandwich" evidence="3">
    <location>
        <begin position="124"/>
        <end position="489"/>
    </location>
</feature>
<dbReference type="CDD" id="cd06661">
    <property type="entry name" value="GGCT_like"/>
    <property type="match status" value="1"/>
</dbReference>
<dbReference type="Gene3D" id="3.10.490.10">
    <property type="entry name" value="Gamma-glutamyl cyclotransferase-like"/>
    <property type="match status" value="1"/>
</dbReference>
<name>A0A9W4RLL1_9PEZI</name>
<evidence type="ECO:0000313" key="6">
    <source>
        <dbReference type="Proteomes" id="UP001152533"/>
    </source>
</evidence>
<feature type="signal peptide" evidence="1">
    <location>
        <begin position="1"/>
        <end position="20"/>
    </location>
</feature>
<comment type="caution">
    <text evidence="5">The sequence shown here is derived from an EMBL/GenBank/DDBJ whole genome shotgun (WGS) entry which is preliminary data.</text>
</comment>
<evidence type="ECO:0000256" key="1">
    <source>
        <dbReference type="SAM" id="SignalP"/>
    </source>
</evidence>
<dbReference type="SUPFAM" id="SSF110857">
    <property type="entry name" value="Gamma-glutamyl cyclotransferase-like"/>
    <property type="match status" value="1"/>
</dbReference>
<organism evidence="5 6">
    <name type="scientific">Colletotrichum noveboracense</name>
    <dbReference type="NCBI Taxonomy" id="2664923"/>
    <lineage>
        <taxon>Eukaryota</taxon>
        <taxon>Fungi</taxon>
        <taxon>Dikarya</taxon>
        <taxon>Ascomycota</taxon>
        <taxon>Pezizomycotina</taxon>
        <taxon>Sordariomycetes</taxon>
        <taxon>Hypocreomycetidae</taxon>
        <taxon>Glomerellales</taxon>
        <taxon>Glomerellaceae</taxon>
        <taxon>Colletotrichum</taxon>
        <taxon>Colletotrichum gloeosporioides species complex</taxon>
    </lineage>
</organism>
<dbReference type="InterPro" id="IPR048329">
    <property type="entry name" value="PcRGLX_1st"/>
</dbReference>
<dbReference type="InterPro" id="IPR048331">
    <property type="entry name" value="PcRGLX/YetA_3rd"/>
</dbReference>
<dbReference type="Pfam" id="PF19501">
    <property type="entry name" value="PcRGLX_1st"/>
    <property type="match status" value="1"/>
</dbReference>
<dbReference type="PANTHER" id="PTHR40081">
    <property type="entry name" value="CONCANAVALIN A-LIKE LECTIN/GLUCANASE"/>
    <property type="match status" value="1"/>
</dbReference>
<dbReference type="InterPro" id="IPR048330">
    <property type="entry name" value="PcRGLX/YetA_2nd"/>
</dbReference>
<accession>A0A9W4RLL1</accession>
<dbReference type="InterPro" id="IPR036568">
    <property type="entry name" value="GGCT-like_sf"/>
</dbReference>
<proteinExistence type="predicted"/>
<feature type="domain" description="PcRGLX/YetA-like N-terminal RIFT barrel" evidence="2">
    <location>
        <begin position="27"/>
        <end position="103"/>
    </location>
</feature>
<evidence type="ECO:0000313" key="5">
    <source>
        <dbReference type="EMBL" id="CAI0643645.1"/>
    </source>
</evidence>
<feature type="chain" id="PRO_5040786519" evidence="1">
    <location>
        <begin position="21"/>
        <end position="1209"/>
    </location>
</feature>
<dbReference type="EMBL" id="CAMGZC010000117">
    <property type="protein sequence ID" value="CAI0643645.1"/>
    <property type="molecule type" value="Genomic_DNA"/>
</dbReference>
<keyword evidence="1" id="KW-0732">Signal</keyword>
<evidence type="ECO:0000259" key="2">
    <source>
        <dbReference type="Pfam" id="PF19501"/>
    </source>
</evidence>
<keyword evidence="6" id="KW-1185">Reference proteome</keyword>
<dbReference type="InterPro" id="IPR013024">
    <property type="entry name" value="GGCT-like"/>
</dbReference>
<evidence type="ECO:0000259" key="3">
    <source>
        <dbReference type="Pfam" id="PF21345"/>
    </source>
</evidence>
<dbReference type="AlphaFoldDB" id="A0A9W4RLL1"/>
<reference evidence="5" key="1">
    <citation type="submission" date="2022-08" db="EMBL/GenBank/DDBJ databases">
        <authorList>
            <person name="Giroux E."/>
            <person name="Giroux E."/>
        </authorList>
    </citation>
    <scope>NUCLEOTIDE SEQUENCE</scope>
    <source>
        <strain evidence="5">H1091258</strain>
    </source>
</reference>
<dbReference type="InterPro" id="IPR045793">
    <property type="entry name" value="PcRGLX/YetA-like"/>
</dbReference>
<dbReference type="PANTHER" id="PTHR40081:SF1">
    <property type="entry name" value="TAT PATHWAY SIGNAL SEQUENCE DOMAIN PROTEIN"/>
    <property type="match status" value="1"/>
</dbReference>
<feature type="domain" description="PcRGLX/YetA-like C-terminal alpha/alpha toroid" evidence="4">
    <location>
        <begin position="495"/>
        <end position="917"/>
    </location>
</feature>